<organism evidence="2 3">
    <name type="scientific">Inhella inkyongensis</name>
    <dbReference type="NCBI Taxonomy" id="392593"/>
    <lineage>
        <taxon>Bacteria</taxon>
        <taxon>Pseudomonadati</taxon>
        <taxon>Pseudomonadota</taxon>
        <taxon>Betaproteobacteria</taxon>
        <taxon>Burkholderiales</taxon>
        <taxon>Sphaerotilaceae</taxon>
        <taxon>Inhella</taxon>
    </lineage>
</organism>
<keyword evidence="3" id="KW-1185">Reference proteome</keyword>
<name>A0A840S5V8_9BURK</name>
<proteinExistence type="predicted"/>
<dbReference type="EMBL" id="JACHHO010000003">
    <property type="protein sequence ID" value="MBB5205083.1"/>
    <property type="molecule type" value="Genomic_DNA"/>
</dbReference>
<sequence length="346" mass="38000">MKAFALAAWALLLTAQVQAGNWFLIDLQGQRPNRSAFLAEFDRVQRRLDDSVDPSRPPPPGQPLPMVHRLQVIAVHESVERADTTQFIVELRCAAGQARLAQVTAWGRNGKAQPQPPMDWAPVGQGWLDAARLIACDEPRWRAALEADRKGGRPVALGAIGLLPFGEHVIGTQLSDAVWSQLWVDGQRPAYANEGTPADLERRKREGQALLAQGAARLEQEAEDQKALMEITERFNARLARMQTKVVQAFQGLAGRTEDGVVKALGAPASMTRSSGQTRMVYEEEGLRSGVVQTPVAVLNGHGAVIGQSTQMQVQTQREVCQRILLLKPIGSKPEPRVYDFQSVCR</sequence>
<accession>A0A840S5V8</accession>
<evidence type="ECO:0000256" key="1">
    <source>
        <dbReference type="SAM" id="SignalP"/>
    </source>
</evidence>
<reference evidence="2 3" key="1">
    <citation type="submission" date="2020-08" db="EMBL/GenBank/DDBJ databases">
        <title>Genomic Encyclopedia of Type Strains, Phase IV (KMG-IV): sequencing the most valuable type-strain genomes for metagenomic binning, comparative biology and taxonomic classification.</title>
        <authorList>
            <person name="Goeker M."/>
        </authorList>
    </citation>
    <scope>NUCLEOTIDE SEQUENCE [LARGE SCALE GENOMIC DNA]</scope>
    <source>
        <strain evidence="2 3">DSM 23958</strain>
    </source>
</reference>
<dbReference type="RefSeq" id="WP_138854899.1">
    <property type="nucleotide sequence ID" value="NZ_CP040709.1"/>
</dbReference>
<feature type="chain" id="PRO_5032746174" evidence="1">
    <location>
        <begin position="20"/>
        <end position="346"/>
    </location>
</feature>
<keyword evidence="1" id="KW-0732">Signal</keyword>
<comment type="caution">
    <text evidence="2">The sequence shown here is derived from an EMBL/GenBank/DDBJ whole genome shotgun (WGS) entry which is preliminary data.</text>
</comment>
<dbReference type="Proteomes" id="UP000554837">
    <property type="component" value="Unassembled WGS sequence"/>
</dbReference>
<evidence type="ECO:0000313" key="2">
    <source>
        <dbReference type="EMBL" id="MBB5205083.1"/>
    </source>
</evidence>
<protein>
    <submittedName>
        <fullName evidence="2">Uncharacterized protein</fullName>
    </submittedName>
</protein>
<evidence type="ECO:0000313" key="3">
    <source>
        <dbReference type="Proteomes" id="UP000554837"/>
    </source>
</evidence>
<gene>
    <name evidence="2" type="ORF">HNQ51_002402</name>
</gene>
<dbReference type="OrthoDB" id="9801455at2"/>
<feature type="signal peptide" evidence="1">
    <location>
        <begin position="1"/>
        <end position="19"/>
    </location>
</feature>
<dbReference type="AlphaFoldDB" id="A0A840S5V8"/>